<keyword evidence="2" id="KW-0472">Membrane</keyword>
<feature type="compositionally biased region" description="Basic and acidic residues" evidence="1">
    <location>
        <begin position="76"/>
        <end position="87"/>
    </location>
</feature>
<sequence length="473" mass="51251">MAKKDLDRLFQEKFKGFGPEPEERVWERVSASLELRKKKRRALPVWWPLGGVAAALAVVLWINQPQGNEATPQLSDTDKATPTEKIEGQNPLPENLPASEAMVNTPTTEKENPRNNSIANTNKTETLAETGKPAQGAIANNTLKTNNGNTKTADYNINLAGEASEGIALETTGTPDTKTTETSNPLAGFSTLVTQNENTEAKALAEDNTSKKTSIFNAIAEQEDDVLAQNDADQNKWTIGPKVAPVYFDAFGGGSPVAANLAENQKSGDINLSYGLAVGYQVGKKLKISTGINKVDYGYTTDDIIFKSTVGTSAQATNLDLNPNARGIIIGSQNQLNSEAFSASQDLTGKVPIKEGDMLQEMGYIEIPVELNYSLIQDRFGMDLIGGFSSLFLLDNQVSIISNGQFIDLGVANNLNNVNFSANFGLGFNYSLSKKLKLNMEPVFKYQLNTFANTNGSFNPFTLGIYSGLNFRF</sequence>
<accession>A0A2A4GF10</accession>
<name>A0A2A4GF10_9FLAO</name>
<evidence type="ECO:0000256" key="2">
    <source>
        <dbReference type="SAM" id="Phobius"/>
    </source>
</evidence>
<feature type="region of interest" description="Disordered" evidence="1">
    <location>
        <begin position="67"/>
        <end position="99"/>
    </location>
</feature>
<dbReference type="AlphaFoldDB" id="A0A2A4GF10"/>
<feature type="transmembrane region" description="Helical" evidence="2">
    <location>
        <begin position="45"/>
        <end position="62"/>
    </location>
</feature>
<gene>
    <name evidence="3" type="ORF">B7P33_03510</name>
</gene>
<keyword evidence="2" id="KW-0812">Transmembrane</keyword>
<dbReference type="OrthoDB" id="1113942at2"/>
<protein>
    <submittedName>
        <fullName evidence="3">Uncharacterized protein</fullName>
    </submittedName>
</protein>
<dbReference type="RefSeq" id="WP_097441897.1">
    <property type="nucleotide sequence ID" value="NZ_NBWU01000001.1"/>
</dbReference>
<comment type="caution">
    <text evidence="3">The sequence shown here is derived from an EMBL/GenBank/DDBJ whole genome shotgun (WGS) entry which is preliminary data.</text>
</comment>
<evidence type="ECO:0000313" key="4">
    <source>
        <dbReference type="Proteomes" id="UP000219559"/>
    </source>
</evidence>
<feature type="compositionally biased region" description="Low complexity" evidence="1">
    <location>
        <begin position="140"/>
        <end position="150"/>
    </location>
</feature>
<keyword evidence="4" id="KW-1185">Reference proteome</keyword>
<dbReference type="EMBL" id="NBWU01000001">
    <property type="protein sequence ID" value="PCE66375.1"/>
    <property type="molecule type" value="Genomic_DNA"/>
</dbReference>
<reference evidence="3 4" key="1">
    <citation type="submission" date="2017-04" db="EMBL/GenBank/DDBJ databases">
        <title>A new member of the family Flavobacteriaceae isolated from ascidians.</title>
        <authorList>
            <person name="Chen L."/>
        </authorList>
    </citation>
    <scope>NUCLEOTIDE SEQUENCE [LARGE SCALE GENOMIC DNA]</scope>
    <source>
        <strain evidence="3 4">HQA918</strain>
    </source>
</reference>
<evidence type="ECO:0000256" key="1">
    <source>
        <dbReference type="SAM" id="MobiDB-lite"/>
    </source>
</evidence>
<dbReference type="Proteomes" id="UP000219559">
    <property type="component" value="Unassembled WGS sequence"/>
</dbReference>
<feature type="region of interest" description="Disordered" evidence="1">
    <location>
        <begin position="131"/>
        <end position="150"/>
    </location>
</feature>
<proteinExistence type="predicted"/>
<organism evidence="3 4">
    <name type="scientific">Sediminicola luteus</name>
    <dbReference type="NCBI Taxonomy" id="319238"/>
    <lineage>
        <taxon>Bacteria</taxon>
        <taxon>Pseudomonadati</taxon>
        <taxon>Bacteroidota</taxon>
        <taxon>Flavobacteriia</taxon>
        <taxon>Flavobacteriales</taxon>
        <taxon>Flavobacteriaceae</taxon>
        <taxon>Sediminicola</taxon>
    </lineage>
</organism>
<keyword evidence="2" id="KW-1133">Transmembrane helix</keyword>
<evidence type="ECO:0000313" key="3">
    <source>
        <dbReference type="EMBL" id="PCE66375.1"/>
    </source>
</evidence>